<dbReference type="AlphaFoldDB" id="A0A561DXS6"/>
<feature type="domain" description="CarD-like/TRCF RNAP-interacting" evidence="1">
    <location>
        <begin position="1"/>
        <end position="112"/>
    </location>
</feature>
<dbReference type="Gene3D" id="1.20.58.1290">
    <property type="entry name" value="CarD-like, C-terminal domain"/>
    <property type="match status" value="1"/>
</dbReference>
<dbReference type="InterPro" id="IPR048792">
    <property type="entry name" value="CarD_C"/>
</dbReference>
<evidence type="ECO:0000313" key="3">
    <source>
        <dbReference type="Proteomes" id="UP000319671"/>
    </source>
</evidence>
<dbReference type="SMART" id="SM01058">
    <property type="entry name" value="CarD_TRCF"/>
    <property type="match status" value="1"/>
</dbReference>
<dbReference type="InterPro" id="IPR042215">
    <property type="entry name" value="CarD-like_C"/>
</dbReference>
<evidence type="ECO:0000313" key="2">
    <source>
        <dbReference type="EMBL" id="TWE08179.1"/>
    </source>
</evidence>
<dbReference type="InterPro" id="IPR052531">
    <property type="entry name" value="CarD-like_regulator"/>
</dbReference>
<name>A0A561DXS6_9BACI</name>
<dbReference type="GO" id="GO:0009303">
    <property type="term" value="P:rRNA transcription"/>
    <property type="evidence" value="ECO:0007669"/>
    <property type="project" value="TreeGrafter"/>
</dbReference>
<gene>
    <name evidence="2" type="ORF">FB550_101193</name>
</gene>
<dbReference type="Pfam" id="PF21095">
    <property type="entry name" value="CarD_C"/>
    <property type="match status" value="1"/>
</dbReference>
<keyword evidence="3" id="KW-1185">Reference proteome</keyword>
<dbReference type="InterPro" id="IPR003711">
    <property type="entry name" value="CarD-like/TRCF_RID"/>
</dbReference>
<evidence type="ECO:0000259" key="1">
    <source>
        <dbReference type="SMART" id="SM01058"/>
    </source>
</evidence>
<reference evidence="2 3" key="1">
    <citation type="submission" date="2019-06" db="EMBL/GenBank/DDBJ databases">
        <title>Sorghum-associated microbial communities from plants grown in Nebraska, USA.</title>
        <authorList>
            <person name="Schachtman D."/>
        </authorList>
    </citation>
    <scope>NUCLEOTIDE SEQUENCE [LARGE SCALE GENOMIC DNA]</scope>
    <source>
        <strain evidence="2 3">2482</strain>
    </source>
</reference>
<comment type="caution">
    <text evidence="2">The sequence shown here is derived from an EMBL/GenBank/DDBJ whole genome shotgun (WGS) entry which is preliminary data.</text>
</comment>
<dbReference type="RefSeq" id="WP_144561909.1">
    <property type="nucleotide sequence ID" value="NZ_VIVN01000001.1"/>
</dbReference>
<dbReference type="Proteomes" id="UP000319671">
    <property type="component" value="Unassembled WGS sequence"/>
</dbReference>
<dbReference type="Gene3D" id="2.40.10.170">
    <property type="match status" value="1"/>
</dbReference>
<sequence length="174" mass="20071">MFNIGDLIVYSGHGICRIDEICDKTYCGITRAYYVLHPIENSHDLTISTPVDNETTVILKLMNKEEAEKIVDSFHSAGINWIERPQLRGQVYKDIVKTGNRMDIANVVNTLLRKKYEYKMAGKKFYEHDNRILSNIQTILFKELSIALNTSPEVIFEKLNSMIKSKDRTPIPFN</sequence>
<organism evidence="2 3">
    <name type="scientific">Neobacillus bataviensis</name>
    <dbReference type="NCBI Taxonomy" id="220685"/>
    <lineage>
        <taxon>Bacteria</taxon>
        <taxon>Bacillati</taxon>
        <taxon>Bacillota</taxon>
        <taxon>Bacilli</taxon>
        <taxon>Bacillales</taxon>
        <taxon>Bacillaceae</taxon>
        <taxon>Neobacillus</taxon>
    </lineage>
</organism>
<dbReference type="PANTHER" id="PTHR38447:SF1">
    <property type="entry name" value="RNA POLYMERASE-BINDING TRANSCRIPTION FACTOR CARD"/>
    <property type="match status" value="1"/>
</dbReference>
<protein>
    <submittedName>
        <fullName evidence="2">CarD family transcriptional regulator</fullName>
    </submittedName>
</protein>
<dbReference type="InterPro" id="IPR036101">
    <property type="entry name" value="CarD-like/TRCF_RID_sf"/>
</dbReference>
<proteinExistence type="predicted"/>
<accession>A0A561DXS6</accession>
<dbReference type="EMBL" id="VIVN01000001">
    <property type="protein sequence ID" value="TWE08179.1"/>
    <property type="molecule type" value="Genomic_DNA"/>
</dbReference>
<dbReference type="Pfam" id="PF02559">
    <property type="entry name" value="CarD_TRCF_RID"/>
    <property type="match status" value="1"/>
</dbReference>
<dbReference type="SUPFAM" id="SSF141259">
    <property type="entry name" value="CarD-like"/>
    <property type="match status" value="1"/>
</dbReference>
<dbReference type="PANTHER" id="PTHR38447">
    <property type="entry name" value="TRANSCRIPTION FACTOR YDEB-RELATED"/>
    <property type="match status" value="1"/>
</dbReference>